<sequence length="128" mass="13261">MDAGAGARDDGRTRPLPLLIGDPMDPLPVPQGAMIAAQALIDSTAAFDGEATGPMNRAVLERALSPIEEGVVDLDGVVVPTASDVAGASVICLTWLTGRLAESSGRSTEEILFSLREFVAQALRTDDA</sequence>
<evidence type="ECO:0000313" key="1">
    <source>
        <dbReference type="EMBL" id="PTL72856.1"/>
    </source>
</evidence>
<accession>A0A2T4UTL4</accession>
<name>A0A2T4UTL4_9MICO</name>
<dbReference type="Proteomes" id="UP000241085">
    <property type="component" value="Unassembled WGS sequence"/>
</dbReference>
<dbReference type="EMBL" id="PZPL01000001">
    <property type="protein sequence ID" value="PTL72856.1"/>
    <property type="molecule type" value="Genomic_DNA"/>
</dbReference>
<protein>
    <submittedName>
        <fullName evidence="1">Uncharacterized protein</fullName>
    </submittedName>
</protein>
<proteinExistence type="predicted"/>
<organism evidence="1 2">
    <name type="scientific">Rathayibacter caricis DSM 15933</name>
    <dbReference type="NCBI Taxonomy" id="1328867"/>
    <lineage>
        <taxon>Bacteria</taxon>
        <taxon>Bacillati</taxon>
        <taxon>Actinomycetota</taxon>
        <taxon>Actinomycetes</taxon>
        <taxon>Micrococcales</taxon>
        <taxon>Microbacteriaceae</taxon>
        <taxon>Rathayibacter</taxon>
    </lineage>
</organism>
<evidence type="ECO:0000313" key="2">
    <source>
        <dbReference type="Proteomes" id="UP000241085"/>
    </source>
</evidence>
<comment type="caution">
    <text evidence="1">The sequence shown here is derived from an EMBL/GenBank/DDBJ whole genome shotgun (WGS) entry which is preliminary data.</text>
</comment>
<keyword evidence="2" id="KW-1185">Reference proteome</keyword>
<reference evidence="1 2" key="1">
    <citation type="submission" date="2018-03" db="EMBL/GenBank/DDBJ databases">
        <title>Bacteriophage NCPPB3778 and a type I-E CRISPR drive the evolution of the US Biological Select Agent, Rathayibacter toxicus.</title>
        <authorList>
            <person name="Davis E.W.II."/>
            <person name="Tabima J.F."/>
            <person name="Weisberg A.J."/>
            <person name="Dantas Lopes L."/>
            <person name="Wiseman M.S."/>
            <person name="Wiseman M.S."/>
            <person name="Pupko T."/>
            <person name="Belcher M.S."/>
            <person name="Sechler A.J."/>
            <person name="Tancos M.A."/>
            <person name="Schroeder B.K."/>
            <person name="Murray T.D."/>
            <person name="Luster D.G."/>
            <person name="Schneider W.L."/>
            <person name="Rogers E."/>
            <person name="Andreote F.D."/>
            <person name="Grunwald N.J."/>
            <person name="Putnam M.L."/>
            <person name="Chang J.H."/>
        </authorList>
    </citation>
    <scope>NUCLEOTIDE SEQUENCE [LARGE SCALE GENOMIC DNA]</scope>
    <source>
        <strain evidence="1 2">DSM 15933</strain>
    </source>
</reference>
<gene>
    <name evidence="1" type="ORF">C1I63_08350</name>
</gene>
<dbReference type="AlphaFoldDB" id="A0A2T4UTL4"/>